<dbReference type="EMBL" id="AMGW01000002">
    <property type="protein sequence ID" value="EXJ62100.1"/>
    <property type="molecule type" value="Genomic_DNA"/>
</dbReference>
<dbReference type="Pfam" id="PF07250">
    <property type="entry name" value="Glyoxal_oxid_N"/>
    <property type="match status" value="2"/>
</dbReference>
<dbReference type="CDD" id="cd02851">
    <property type="entry name" value="E_set_GO_C"/>
    <property type="match status" value="1"/>
</dbReference>
<evidence type="ECO:0008006" key="6">
    <source>
        <dbReference type="Google" id="ProtNLM"/>
    </source>
</evidence>
<comment type="caution">
    <text evidence="4">The sequence shown here is derived from an EMBL/GenBank/DDBJ whole genome shotgun (WGS) entry which is preliminary data.</text>
</comment>
<accession>W9WAT2</accession>
<dbReference type="RefSeq" id="XP_007754754.1">
    <property type="nucleotide sequence ID" value="XM_007756564.1"/>
</dbReference>
<dbReference type="GeneID" id="19177139"/>
<dbReference type="Pfam" id="PF09118">
    <property type="entry name" value="GO-like_E_set"/>
    <property type="match status" value="1"/>
</dbReference>
<feature type="domain" description="Glyoxal oxidase N-terminal" evidence="2">
    <location>
        <begin position="78"/>
        <end position="195"/>
    </location>
</feature>
<feature type="domain" description="Glyoxal oxidase N-terminal" evidence="2">
    <location>
        <begin position="264"/>
        <end position="360"/>
    </location>
</feature>
<dbReference type="InterPro" id="IPR013783">
    <property type="entry name" value="Ig-like_fold"/>
</dbReference>
<evidence type="ECO:0000313" key="5">
    <source>
        <dbReference type="Proteomes" id="UP000019473"/>
    </source>
</evidence>
<sequence length="711" mass="77682">MSKQQIGFWEPKFDLQNVAAHATLLPDTRILYWGRRRTPLVPNPTATDWDVQETKAYLLDLSNKQSKMTASQPKNGVNLFCSGHCHQPDGTVIVFGGHIKDGFGSDQACVFHPGTDTWTDIGPMQEEVGRWYPSAITLPDGNAFVMSGSSTNNYQGNPNSQVRTSDKWMPVEGLKNPPPLYPKMHISPKGDVFITGPQAQLQVLTGVNGGAGSGKFKLLKTQRAAAWREYAPSVQYDKGKVIFIGGGVNSEPNSQPTNKVELLDLNINEEDIDWTEATPMNVARTHHNGTVLPDGTVLVTGGTSGTGFNNTDHPNPQHRAELWDPKTGKWTWMAPEDVDRCYHSVALLLPDGRVFSAGSGEGAGAMGPNSHTDAQIFNPPYLYKSPVRPVISAPLPPKSTTYETKTFEVNVTLAAGDSIGKVSWVRLGSVTHCANFGQSLIFLDSDHKAPKLTVQAPTDPNLTPPGHYMLFVLNQLDVPTVAHIMHIGYPAGHVVHKDQAAITKRVARAKDLEVDFHALDQQVIAEQARPAVIVGITPACPYGLGPCWSGAYHGLQAVKDIDVVRRVASQDDSVAFVYLKQDVLPDIDMWRREFESVANKQYVMRGIELTLFGHVAKHQLGPEEQLSLAGTATRPELFLAPFQAASKIEWDRHANAPKPVSEAEARAYDRLFAAVADHPKGVTAQVTGRLQKHGDGIFSLDVRDFKVDASS</sequence>
<dbReference type="InterPro" id="IPR015202">
    <property type="entry name" value="GO-like_E_set"/>
</dbReference>
<keyword evidence="1" id="KW-0732">Signal</keyword>
<dbReference type="Gene3D" id="2.130.10.80">
    <property type="entry name" value="Galactose oxidase/kelch, beta-propeller"/>
    <property type="match status" value="1"/>
</dbReference>
<dbReference type="PANTHER" id="PTHR32208">
    <property type="entry name" value="SECRETED PROTEIN-RELATED"/>
    <property type="match status" value="1"/>
</dbReference>
<evidence type="ECO:0000259" key="3">
    <source>
        <dbReference type="Pfam" id="PF09118"/>
    </source>
</evidence>
<name>W9WAT2_9EURO</name>
<feature type="domain" description="Galactose oxidase-like Early set" evidence="3">
    <location>
        <begin position="388"/>
        <end position="487"/>
    </location>
</feature>
<dbReference type="SUPFAM" id="SSF81296">
    <property type="entry name" value="E set domains"/>
    <property type="match status" value="1"/>
</dbReference>
<organism evidence="4 5">
    <name type="scientific">Cladophialophora yegresii CBS 114405</name>
    <dbReference type="NCBI Taxonomy" id="1182544"/>
    <lineage>
        <taxon>Eukaryota</taxon>
        <taxon>Fungi</taxon>
        <taxon>Dikarya</taxon>
        <taxon>Ascomycota</taxon>
        <taxon>Pezizomycotina</taxon>
        <taxon>Eurotiomycetes</taxon>
        <taxon>Chaetothyriomycetidae</taxon>
        <taxon>Chaetothyriales</taxon>
        <taxon>Herpotrichiellaceae</taxon>
        <taxon>Cladophialophora</taxon>
    </lineage>
</organism>
<dbReference type="eggNOG" id="ENOG502SMF0">
    <property type="taxonomic scope" value="Eukaryota"/>
</dbReference>
<evidence type="ECO:0000259" key="2">
    <source>
        <dbReference type="Pfam" id="PF07250"/>
    </source>
</evidence>
<keyword evidence="5" id="KW-1185">Reference proteome</keyword>
<protein>
    <recommendedName>
        <fullName evidence="6">Galactose oxidase-like Early set domain-containing protein</fullName>
    </recommendedName>
</protein>
<evidence type="ECO:0000256" key="1">
    <source>
        <dbReference type="ARBA" id="ARBA00022729"/>
    </source>
</evidence>
<dbReference type="OrthoDB" id="4160801at2759"/>
<dbReference type="PANTHER" id="PTHR32208:SF21">
    <property type="entry name" value="LOW QUALITY PROTEIN: ALDEHYDE OXIDASE GLOX-LIKE"/>
    <property type="match status" value="1"/>
</dbReference>
<dbReference type="InterPro" id="IPR011043">
    <property type="entry name" value="Gal_Oxase/kelch_b-propeller"/>
</dbReference>
<dbReference type="SMART" id="SM00612">
    <property type="entry name" value="Kelch"/>
    <property type="match status" value="3"/>
</dbReference>
<dbReference type="InterPro" id="IPR009880">
    <property type="entry name" value="Glyoxal_oxidase_N"/>
</dbReference>
<dbReference type="AlphaFoldDB" id="W9WAT2"/>
<reference evidence="4 5" key="1">
    <citation type="submission" date="2013-03" db="EMBL/GenBank/DDBJ databases">
        <title>The Genome Sequence of Cladophialophora yegresii CBS 114405.</title>
        <authorList>
            <consortium name="The Broad Institute Genomics Platform"/>
            <person name="Cuomo C."/>
            <person name="de Hoog S."/>
            <person name="Gorbushina A."/>
            <person name="Walker B."/>
            <person name="Young S.K."/>
            <person name="Zeng Q."/>
            <person name="Gargeya S."/>
            <person name="Fitzgerald M."/>
            <person name="Haas B."/>
            <person name="Abouelleil A."/>
            <person name="Allen A.W."/>
            <person name="Alvarado L."/>
            <person name="Arachchi H.M."/>
            <person name="Berlin A.M."/>
            <person name="Chapman S.B."/>
            <person name="Gainer-Dewar J."/>
            <person name="Goldberg J."/>
            <person name="Griggs A."/>
            <person name="Gujja S."/>
            <person name="Hansen M."/>
            <person name="Howarth C."/>
            <person name="Imamovic A."/>
            <person name="Ireland A."/>
            <person name="Larimer J."/>
            <person name="McCowan C."/>
            <person name="Murphy C."/>
            <person name="Pearson M."/>
            <person name="Poon T.W."/>
            <person name="Priest M."/>
            <person name="Roberts A."/>
            <person name="Saif S."/>
            <person name="Shea T."/>
            <person name="Sisk P."/>
            <person name="Sykes S."/>
            <person name="Wortman J."/>
            <person name="Nusbaum C."/>
            <person name="Birren B."/>
        </authorList>
    </citation>
    <scope>NUCLEOTIDE SEQUENCE [LARGE SCALE GENOMIC DNA]</scope>
    <source>
        <strain evidence="4 5">CBS 114405</strain>
    </source>
</reference>
<dbReference type="InterPro" id="IPR006652">
    <property type="entry name" value="Kelch_1"/>
</dbReference>
<evidence type="ECO:0000313" key="4">
    <source>
        <dbReference type="EMBL" id="EXJ62100.1"/>
    </source>
</evidence>
<dbReference type="InterPro" id="IPR014756">
    <property type="entry name" value="Ig_E-set"/>
</dbReference>
<gene>
    <name evidence="4" type="ORF">A1O7_02533</name>
</gene>
<dbReference type="VEuPathDB" id="FungiDB:A1O7_02533"/>
<dbReference type="HOGENOM" id="CLU_388298_0_0_1"/>
<proteinExistence type="predicted"/>
<dbReference type="Gene3D" id="2.60.40.10">
    <property type="entry name" value="Immunoglobulins"/>
    <property type="match status" value="1"/>
</dbReference>
<dbReference type="SUPFAM" id="SSF50965">
    <property type="entry name" value="Galactose oxidase, central domain"/>
    <property type="match status" value="1"/>
</dbReference>
<dbReference type="Proteomes" id="UP000019473">
    <property type="component" value="Unassembled WGS sequence"/>
</dbReference>
<dbReference type="STRING" id="1182544.W9WAT2"/>
<dbReference type="InterPro" id="IPR037293">
    <property type="entry name" value="Gal_Oxidase_central_sf"/>
</dbReference>